<keyword evidence="2" id="KW-1185">Reference proteome</keyword>
<accession>A0A9Q0RYB1</accession>
<evidence type="ECO:0000313" key="1">
    <source>
        <dbReference type="EMBL" id="KAJ6638655.1"/>
    </source>
</evidence>
<organism evidence="1 2">
    <name type="scientific">Pseudolycoriella hygida</name>
    <dbReference type="NCBI Taxonomy" id="35572"/>
    <lineage>
        <taxon>Eukaryota</taxon>
        <taxon>Metazoa</taxon>
        <taxon>Ecdysozoa</taxon>
        <taxon>Arthropoda</taxon>
        <taxon>Hexapoda</taxon>
        <taxon>Insecta</taxon>
        <taxon>Pterygota</taxon>
        <taxon>Neoptera</taxon>
        <taxon>Endopterygota</taxon>
        <taxon>Diptera</taxon>
        <taxon>Nematocera</taxon>
        <taxon>Sciaroidea</taxon>
        <taxon>Sciaridae</taxon>
        <taxon>Pseudolycoriella</taxon>
    </lineage>
</organism>
<gene>
    <name evidence="1" type="ORF">Bhyg_11392</name>
</gene>
<dbReference type="AlphaFoldDB" id="A0A9Q0RYB1"/>
<protein>
    <submittedName>
        <fullName evidence="1">Uncharacterized protein</fullName>
    </submittedName>
</protein>
<proteinExistence type="predicted"/>
<dbReference type="Proteomes" id="UP001151699">
    <property type="component" value="Chromosome X"/>
</dbReference>
<name>A0A9Q0RYB1_9DIPT</name>
<evidence type="ECO:0000313" key="2">
    <source>
        <dbReference type="Proteomes" id="UP001151699"/>
    </source>
</evidence>
<comment type="caution">
    <text evidence="1">The sequence shown here is derived from an EMBL/GenBank/DDBJ whole genome shotgun (WGS) entry which is preliminary data.</text>
</comment>
<dbReference type="EMBL" id="WJQU01000003">
    <property type="protein sequence ID" value="KAJ6638655.1"/>
    <property type="molecule type" value="Genomic_DNA"/>
</dbReference>
<reference evidence="1" key="1">
    <citation type="submission" date="2022-07" db="EMBL/GenBank/DDBJ databases">
        <authorList>
            <person name="Trinca V."/>
            <person name="Uliana J.V.C."/>
            <person name="Torres T.T."/>
            <person name="Ward R.J."/>
            <person name="Monesi N."/>
        </authorList>
    </citation>
    <scope>NUCLEOTIDE SEQUENCE</scope>
    <source>
        <strain evidence="1">HSMRA1968</strain>
        <tissue evidence="1">Whole embryos</tissue>
    </source>
</reference>
<sequence>MVYSHGVRLGVGVIARRVEPIGGFSGLGVFAAVDYCFAVGALHKVITMVDNGLCCICPQRIQNLGQPEGDMIHKHFVITTWNSKEQTSLTLASSKDVPIAFKTACTWSAAGRSESQTIPMDTTSGRLSNARHIPILAPQAFYKENMLQHVILRLHRTLDILKYGVQYDRRMFDGNQTEKVKIISISQNMWFNKMMNGIVKHNQKFESSFECFQSNQMAALLSSFFNMNSKLTSTSEYQLLLWSTQRSNLEKLHQNSSINVIIAKANMEKMTINKMKHLEKICEKRHHRLSLNVFAQKLKYVDQQIDTNDRLANQKVWKIFWLINSEIFTNRNEAKGALKSASCNHIFIPSNNTRNSNYYFTNTDTDTMLLCNHQSSLHSIRKYTICCPEAKKYMPERYMRCSNLHAENLFAYCSFVPNNSWDYYTAHSNEISVSVKIFYISQSTILCSTQRIEGFEVTKFHCTIAPQHKIIVHR</sequence>